<comment type="caution">
    <text evidence="1">The sequence shown here is derived from an EMBL/GenBank/DDBJ whole genome shotgun (WGS) entry which is preliminary data.</text>
</comment>
<organism evidence="1 2">
    <name type="scientific">Plebeiibacterium marinum</name>
    <dbReference type="NCBI Taxonomy" id="2992111"/>
    <lineage>
        <taxon>Bacteria</taxon>
        <taxon>Pseudomonadati</taxon>
        <taxon>Bacteroidota</taxon>
        <taxon>Bacteroidia</taxon>
        <taxon>Marinilabiliales</taxon>
        <taxon>Marinilabiliaceae</taxon>
        <taxon>Plebeiibacterium</taxon>
    </lineage>
</organism>
<name>A0AAE3ME88_9BACT</name>
<protein>
    <submittedName>
        <fullName evidence="1">Uncharacterized protein</fullName>
    </submittedName>
</protein>
<evidence type="ECO:0000313" key="2">
    <source>
        <dbReference type="Proteomes" id="UP001207408"/>
    </source>
</evidence>
<proteinExistence type="predicted"/>
<gene>
    <name evidence="1" type="ORF">OM074_09705</name>
</gene>
<dbReference type="AlphaFoldDB" id="A0AAE3ME88"/>
<sequence length="79" mass="9223">MVIAQSSRILLRHIVPDDIDYFHKIYNKEENMRYVSNGKSKWSRLEILEKCGMKQSHRGTTVGGKEYLVYEMTGEVLNS</sequence>
<dbReference type="Gene3D" id="3.40.630.30">
    <property type="match status" value="1"/>
</dbReference>
<accession>A0AAE3ME88</accession>
<evidence type="ECO:0000313" key="1">
    <source>
        <dbReference type="EMBL" id="MCW3805904.1"/>
    </source>
</evidence>
<dbReference type="EMBL" id="JAPDPI010000017">
    <property type="protein sequence ID" value="MCW3805904.1"/>
    <property type="molecule type" value="Genomic_DNA"/>
</dbReference>
<reference evidence="1" key="1">
    <citation type="submission" date="2022-10" db="EMBL/GenBank/DDBJ databases">
        <authorList>
            <person name="Yu W.X."/>
        </authorList>
    </citation>
    <scope>NUCLEOTIDE SEQUENCE</scope>
    <source>
        <strain evidence="1">D04</strain>
    </source>
</reference>
<dbReference type="Proteomes" id="UP001207408">
    <property type="component" value="Unassembled WGS sequence"/>
</dbReference>
<dbReference type="SUPFAM" id="SSF55729">
    <property type="entry name" value="Acyl-CoA N-acyltransferases (Nat)"/>
    <property type="match status" value="1"/>
</dbReference>
<dbReference type="InterPro" id="IPR016181">
    <property type="entry name" value="Acyl_CoA_acyltransferase"/>
</dbReference>
<dbReference type="RefSeq" id="WP_301199273.1">
    <property type="nucleotide sequence ID" value="NZ_JAPDPI010000017.1"/>
</dbReference>
<keyword evidence="2" id="KW-1185">Reference proteome</keyword>